<dbReference type="RefSeq" id="WP_386805413.1">
    <property type="nucleotide sequence ID" value="NZ_JBHTMU010000035.1"/>
</dbReference>
<dbReference type="SUPFAM" id="SSF51735">
    <property type="entry name" value="NAD(P)-binding Rossmann-fold domains"/>
    <property type="match status" value="1"/>
</dbReference>
<dbReference type="InterPro" id="IPR052718">
    <property type="entry name" value="NmrA-type_oxidoreductase"/>
</dbReference>
<dbReference type="Gene3D" id="3.40.50.720">
    <property type="entry name" value="NAD(P)-binding Rossmann-like Domain"/>
    <property type="match status" value="1"/>
</dbReference>
<evidence type="ECO:0000313" key="2">
    <source>
        <dbReference type="EMBL" id="MFD1343990.1"/>
    </source>
</evidence>
<evidence type="ECO:0000259" key="1">
    <source>
        <dbReference type="Pfam" id="PF13460"/>
    </source>
</evidence>
<dbReference type="EMBL" id="JBHTMU010000035">
    <property type="protein sequence ID" value="MFD1343990.1"/>
    <property type="molecule type" value="Genomic_DNA"/>
</dbReference>
<reference evidence="3" key="1">
    <citation type="journal article" date="2019" name="Int. J. Syst. Evol. Microbiol.">
        <title>The Global Catalogue of Microorganisms (GCM) 10K type strain sequencing project: providing services to taxonomists for standard genome sequencing and annotation.</title>
        <authorList>
            <consortium name="The Broad Institute Genomics Platform"/>
            <consortium name="The Broad Institute Genome Sequencing Center for Infectious Disease"/>
            <person name="Wu L."/>
            <person name="Ma J."/>
        </authorList>
    </citation>
    <scope>NUCLEOTIDE SEQUENCE [LARGE SCALE GENOMIC DNA]</scope>
    <source>
        <strain evidence="3">CCUG 62953</strain>
    </source>
</reference>
<organism evidence="2 3">
    <name type="scientific">Litorisediminicola beolgyonensis</name>
    <dbReference type="NCBI Taxonomy" id="1173614"/>
    <lineage>
        <taxon>Bacteria</taxon>
        <taxon>Pseudomonadati</taxon>
        <taxon>Pseudomonadota</taxon>
        <taxon>Alphaproteobacteria</taxon>
        <taxon>Rhodobacterales</taxon>
        <taxon>Paracoccaceae</taxon>
        <taxon>Litorisediminicola</taxon>
    </lineage>
</organism>
<dbReference type="GO" id="GO:0003955">
    <property type="term" value="F:NAD(P)H dehydrogenase (quinone) activity"/>
    <property type="evidence" value="ECO:0007669"/>
    <property type="project" value="UniProtKB-EC"/>
</dbReference>
<comment type="caution">
    <text evidence="2">The sequence shown here is derived from an EMBL/GenBank/DDBJ whole genome shotgun (WGS) entry which is preliminary data.</text>
</comment>
<dbReference type="PANTHER" id="PTHR47129">
    <property type="entry name" value="QUINONE OXIDOREDUCTASE 2"/>
    <property type="match status" value="1"/>
</dbReference>
<keyword evidence="3" id="KW-1185">Reference proteome</keyword>
<dbReference type="PANTHER" id="PTHR47129:SF1">
    <property type="entry name" value="NMRA-LIKE DOMAIN-CONTAINING PROTEIN"/>
    <property type="match status" value="1"/>
</dbReference>
<accession>A0ABW3ZMG8</accession>
<dbReference type="EC" id="1.6.5.2" evidence="2"/>
<dbReference type="CDD" id="cd05269">
    <property type="entry name" value="TMR_SDR_a"/>
    <property type="match status" value="1"/>
</dbReference>
<gene>
    <name evidence="2" type="ORF">ACFQ4E_16290</name>
</gene>
<keyword evidence="2" id="KW-0560">Oxidoreductase</keyword>
<dbReference type="Pfam" id="PF13460">
    <property type="entry name" value="NAD_binding_10"/>
    <property type="match status" value="1"/>
</dbReference>
<feature type="domain" description="NAD(P)-binding" evidence="1">
    <location>
        <begin position="8"/>
        <end position="145"/>
    </location>
</feature>
<evidence type="ECO:0000313" key="3">
    <source>
        <dbReference type="Proteomes" id="UP001597135"/>
    </source>
</evidence>
<proteinExistence type="predicted"/>
<dbReference type="Gene3D" id="3.90.25.10">
    <property type="entry name" value="UDP-galactose 4-epimerase, domain 1"/>
    <property type="match status" value="1"/>
</dbReference>
<dbReference type="InterPro" id="IPR036291">
    <property type="entry name" value="NAD(P)-bd_dom_sf"/>
</dbReference>
<dbReference type="InterPro" id="IPR016040">
    <property type="entry name" value="NAD(P)-bd_dom"/>
</dbReference>
<dbReference type="Proteomes" id="UP001597135">
    <property type="component" value="Unassembled WGS sequence"/>
</dbReference>
<name>A0ABW3ZMG8_9RHOB</name>
<protein>
    <submittedName>
        <fullName evidence="2">SDR family oxidoreductase</fullName>
        <ecNumber evidence="2">1.6.5.2</ecNumber>
    </submittedName>
</protein>
<sequence length="286" mass="29619">MTTYMITGATGQLGRLVLDHLLKTVAPADVAVLVRSDEAKAEFDARGVSARIGDYSDPASLETALDGVDRFLLISGSEVGARVPQHRNVIKAAKARGVEFIAYTSILDAAHSPLMLAREHKATEEMLAESGIPHTLLRNGWYSENLGMAVGGALAMGQHFGAAKDGRFSYATRNDYAEAAAIVLTGGHDGAVLELGGDAAFTQTEVAALLTELSGTTVSYVDMPEEAYEDALVGAGLPEGLAAMLADSDAGAATGALFDDSRTLSGLIGRPTTPLADTIKAVLAAG</sequence>